<keyword evidence="2" id="KW-1185">Reference proteome</keyword>
<accession>A0A1E3QVG7</accession>
<organism evidence="1 2">
    <name type="scientific">Babjeviella inositovora NRRL Y-12698</name>
    <dbReference type="NCBI Taxonomy" id="984486"/>
    <lineage>
        <taxon>Eukaryota</taxon>
        <taxon>Fungi</taxon>
        <taxon>Dikarya</taxon>
        <taxon>Ascomycota</taxon>
        <taxon>Saccharomycotina</taxon>
        <taxon>Pichiomycetes</taxon>
        <taxon>Serinales incertae sedis</taxon>
        <taxon>Babjeviella</taxon>
    </lineage>
</organism>
<dbReference type="GeneID" id="30149114"/>
<name>A0A1E3QVG7_9ASCO</name>
<feature type="non-terminal residue" evidence="1">
    <location>
        <position position="1"/>
    </location>
</feature>
<protein>
    <submittedName>
        <fullName evidence="1">Uncharacterized protein</fullName>
    </submittedName>
</protein>
<dbReference type="EMBL" id="KV454427">
    <property type="protein sequence ID" value="ODQ81650.1"/>
    <property type="molecule type" value="Genomic_DNA"/>
</dbReference>
<dbReference type="AlphaFoldDB" id="A0A1E3QVG7"/>
<sequence>LQMLLESLSSIIDQISKSVLDLSKASIKAHELFKHFRVPTGIAQSDMNVDTATNDTLGRIVKIALHFIDNLLRNEVYSHSRALVLKSFGDFYFRTQADAHTHGDLHDPAFAPPLCLAQPELYAIGSTATSLPNEHTLLLIIEKLTLSSTQLMDQEGSFIAPVLRGIVSNRLAVLTIVFGFPEPNSAHYDTLLILFTLYPDVHFTVQKNLVRECGQTSPLGFKPPFRIPTNPLEPPMSLSLAAVHATALSGTLGGYVYPKIAASAPGLQAYAGSVFAVTCGHVVLKDTAANEEGNMYSVNSYPHVAVPSPVLINMYRAALTHERGKYPAKSEESYAYAHVIAQIDALFPCGDAGKNTPATPFGQLVWGERTILHKTNKLSDLAIIKMDKTLRCHNTLGDDVSFAEYDPSLMFKNLRVRKTVTLLDFVETRGMHVFKYGSTSKFTQGRVNGIKMVYWANGKLQTSEFVIASTGGARALAGLFASGGDSGAWILTKLQDLQSATDPERARDYARGGLGVCGMLHSYDGEFKQFGLFTPMEDVLSRLHEVTNVEWGI</sequence>
<dbReference type="InterPro" id="IPR012985">
    <property type="entry name" value="Peptidase_S64_Ssy5"/>
</dbReference>
<dbReference type="OrthoDB" id="4096087at2759"/>
<gene>
    <name evidence="1" type="ORF">BABINDRAFT_21129</name>
</gene>
<dbReference type="STRING" id="984486.A0A1E3QVG7"/>
<reference evidence="2" key="1">
    <citation type="submission" date="2016-05" db="EMBL/GenBank/DDBJ databases">
        <title>Comparative genomics of biotechnologically important yeasts.</title>
        <authorList>
            <consortium name="DOE Joint Genome Institute"/>
            <person name="Riley R."/>
            <person name="Haridas S."/>
            <person name="Wolfe K.H."/>
            <person name="Lopes M.R."/>
            <person name="Hittinger C.T."/>
            <person name="Goker M."/>
            <person name="Salamov A."/>
            <person name="Wisecaver J."/>
            <person name="Long T.M."/>
            <person name="Aerts A.L."/>
            <person name="Barry K."/>
            <person name="Choi C."/>
            <person name="Clum A."/>
            <person name="Coughlan A.Y."/>
            <person name="Deshpande S."/>
            <person name="Douglass A.P."/>
            <person name="Hanson S.J."/>
            <person name="Klenk H.-P."/>
            <person name="Labutti K."/>
            <person name="Lapidus A."/>
            <person name="Lindquist E."/>
            <person name="Lipzen A."/>
            <person name="Meier-Kolthoff J.P."/>
            <person name="Ohm R.A."/>
            <person name="Otillar R.P."/>
            <person name="Pangilinan J."/>
            <person name="Peng Y."/>
            <person name="Rokas A."/>
            <person name="Rosa C.A."/>
            <person name="Scheuner C."/>
            <person name="Sibirny A.A."/>
            <person name="Slot J.C."/>
            <person name="Stielow J.B."/>
            <person name="Sun H."/>
            <person name="Kurtzman C.P."/>
            <person name="Blackwell M."/>
            <person name="Grigoriev I.V."/>
            <person name="Jeffries T.W."/>
        </authorList>
    </citation>
    <scope>NUCLEOTIDE SEQUENCE [LARGE SCALE GENOMIC DNA]</scope>
    <source>
        <strain evidence="2">NRRL Y-12698</strain>
    </source>
</reference>
<evidence type="ECO:0000313" key="2">
    <source>
        <dbReference type="Proteomes" id="UP000094336"/>
    </source>
</evidence>
<dbReference type="Pfam" id="PF08192">
    <property type="entry name" value="Peptidase_S64"/>
    <property type="match status" value="1"/>
</dbReference>
<proteinExistence type="predicted"/>
<evidence type="ECO:0000313" key="1">
    <source>
        <dbReference type="EMBL" id="ODQ81650.1"/>
    </source>
</evidence>
<dbReference type="Proteomes" id="UP000094336">
    <property type="component" value="Unassembled WGS sequence"/>
</dbReference>
<feature type="non-terminal residue" evidence="1">
    <location>
        <position position="553"/>
    </location>
</feature>
<dbReference type="RefSeq" id="XP_018986978.1">
    <property type="nucleotide sequence ID" value="XM_019131261.1"/>
</dbReference>